<dbReference type="SMR" id="A0A1J6K3X2"/>
<dbReference type="Gramene" id="OIT28798">
    <property type="protein sequence ID" value="OIT28798"/>
    <property type="gene ID" value="A4A49_59454"/>
</dbReference>
<evidence type="ECO:0000313" key="1">
    <source>
        <dbReference type="EMBL" id="OIT24738.1"/>
    </source>
</evidence>
<organism evidence="1 3">
    <name type="scientific">Nicotiana attenuata</name>
    <name type="common">Coyote tobacco</name>
    <dbReference type="NCBI Taxonomy" id="49451"/>
    <lineage>
        <taxon>Eukaryota</taxon>
        <taxon>Viridiplantae</taxon>
        <taxon>Streptophyta</taxon>
        <taxon>Embryophyta</taxon>
        <taxon>Tracheophyta</taxon>
        <taxon>Spermatophyta</taxon>
        <taxon>Magnoliopsida</taxon>
        <taxon>eudicotyledons</taxon>
        <taxon>Gunneridae</taxon>
        <taxon>Pentapetalae</taxon>
        <taxon>asterids</taxon>
        <taxon>lamiids</taxon>
        <taxon>Solanales</taxon>
        <taxon>Solanaceae</taxon>
        <taxon>Nicotianoideae</taxon>
        <taxon>Nicotianeae</taxon>
        <taxon>Nicotiana</taxon>
    </lineage>
</organism>
<accession>A0A1J6K3X2</accession>
<dbReference type="Gramene" id="OIT24738">
    <property type="protein sequence ID" value="OIT24738"/>
    <property type="gene ID" value="A4A49_39285"/>
</dbReference>
<keyword evidence="3" id="KW-1185">Reference proteome</keyword>
<dbReference type="Proteomes" id="UP000187609">
    <property type="component" value="Unassembled WGS sequence"/>
</dbReference>
<evidence type="ECO:0000313" key="2">
    <source>
        <dbReference type="EMBL" id="OIT28798.1"/>
    </source>
</evidence>
<proteinExistence type="predicted"/>
<protein>
    <submittedName>
        <fullName evidence="1">Uncharacterized protein</fullName>
    </submittedName>
</protein>
<name>A0A1J6K3X2_NICAT</name>
<dbReference type="EMBL" id="MJEQ01001949">
    <property type="protein sequence ID" value="OIT28798.1"/>
    <property type="molecule type" value="Genomic_DNA"/>
</dbReference>
<evidence type="ECO:0000313" key="3">
    <source>
        <dbReference type="Proteomes" id="UP000187609"/>
    </source>
</evidence>
<comment type="caution">
    <text evidence="1">The sequence shown here is derived from an EMBL/GenBank/DDBJ whole genome shotgun (WGS) entry which is preliminary data.</text>
</comment>
<reference evidence="1 3" key="1">
    <citation type="submission" date="2016-11" db="EMBL/GenBank/DDBJ databases">
        <title>The genome of Nicotiana attenuata.</title>
        <authorList>
            <person name="Xu S."/>
            <person name="Brockmoeller T."/>
            <person name="Gaquerel E."/>
            <person name="Navarro A."/>
            <person name="Kuhl H."/>
            <person name="Gase K."/>
            <person name="Ling Z."/>
            <person name="Zhou W."/>
            <person name="Kreitzer C."/>
            <person name="Stanke M."/>
            <person name="Tang H."/>
            <person name="Lyons E."/>
            <person name="Pandey P."/>
            <person name="Pandey S.P."/>
            <person name="Timmermann B."/>
            <person name="Baldwin I.T."/>
        </authorList>
    </citation>
    <scope>NUCLEOTIDE SEQUENCE [LARGE SCALE GENOMIC DNA]</scope>
    <source>
        <strain evidence="3">cv. UT</strain>
        <strain evidence="1">UT</strain>
        <tissue evidence="1">Leaves</tissue>
    </source>
</reference>
<dbReference type="AlphaFoldDB" id="A0A1J6K3X2"/>
<dbReference type="EMBL" id="MJEQ01003133">
    <property type="protein sequence ID" value="OIT24738.1"/>
    <property type="molecule type" value="Genomic_DNA"/>
</dbReference>
<sequence>MFTLIPQMPLAADNIESSLKSAIGTAGFISQVLSYDEAVGCIFNLGDAGRALELAINKYHKHQVKDVIKQIDEAINDVNICLQSSDVVSRYIADNIVQDITNLQLFIKKIKKEASRLGSKVVGSALSPA</sequence>
<gene>
    <name evidence="1" type="ORF">A4A49_39285</name>
    <name evidence="2" type="ORF">A4A49_59454</name>
</gene>